<evidence type="ECO:0000313" key="2">
    <source>
        <dbReference type="Proteomes" id="UP000008144"/>
    </source>
</evidence>
<accession>H2XKC4</accession>
<dbReference type="Proteomes" id="UP000008144">
    <property type="component" value="Chromosome 6"/>
</dbReference>
<reference evidence="1" key="4">
    <citation type="submission" date="2025-09" db="UniProtKB">
        <authorList>
            <consortium name="Ensembl"/>
        </authorList>
    </citation>
    <scope>IDENTIFICATION</scope>
</reference>
<proteinExistence type="predicted"/>
<reference evidence="1" key="2">
    <citation type="journal article" date="2008" name="Genome Biol.">
        <title>Improved genome assembly and evidence-based global gene model set for the chordate Ciona intestinalis: new insight into intron and operon populations.</title>
        <authorList>
            <person name="Satou Y."/>
            <person name="Mineta K."/>
            <person name="Ogasawara M."/>
            <person name="Sasakura Y."/>
            <person name="Shoguchi E."/>
            <person name="Ueno K."/>
            <person name="Yamada L."/>
            <person name="Matsumoto J."/>
            <person name="Wasserscheid J."/>
            <person name="Dewar K."/>
            <person name="Wiley G.B."/>
            <person name="Macmil S.L."/>
            <person name="Roe B.A."/>
            <person name="Zeller R.W."/>
            <person name="Hastings K.E."/>
            <person name="Lemaire P."/>
            <person name="Lindquist E."/>
            <person name="Endo T."/>
            <person name="Hotta K."/>
            <person name="Inaba K."/>
        </authorList>
    </citation>
    <scope>NUCLEOTIDE SEQUENCE [LARGE SCALE GENOMIC DNA]</scope>
    <source>
        <strain evidence="1">wild type</strain>
    </source>
</reference>
<reference evidence="2" key="1">
    <citation type="journal article" date="2002" name="Science">
        <title>The draft genome of Ciona intestinalis: insights into chordate and vertebrate origins.</title>
        <authorList>
            <person name="Dehal P."/>
            <person name="Satou Y."/>
            <person name="Campbell R.K."/>
            <person name="Chapman J."/>
            <person name="Degnan B."/>
            <person name="De Tomaso A."/>
            <person name="Davidson B."/>
            <person name="Di Gregorio A."/>
            <person name="Gelpke M."/>
            <person name="Goodstein D.M."/>
            <person name="Harafuji N."/>
            <person name="Hastings K.E."/>
            <person name="Ho I."/>
            <person name="Hotta K."/>
            <person name="Huang W."/>
            <person name="Kawashima T."/>
            <person name="Lemaire P."/>
            <person name="Martinez D."/>
            <person name="Meinertzhagen I.A."/>
            <person name="Necula S."/>
            <person name="Nonaka M."/>
            <person name="Putnam N."/>
            <person name="Rash S."/>
            <person name="Saiga H."/>
            <person name="Satake M."/>
            <person name="Terry A."/>
            <person name="Yamada L."/>
            <person name="Wang H.G."/>
            <person name="Awazu S."/>
            <person name="Azumi K."/>
            <person name="Boore J."/>
            <person name="Branno M."/>
            <person name="Chin-Bow S."/>
            <person name="DeSantis R."/>
            <person name="Doyle S."/>
            <person name="Francino P."/>
            <person name="Keys D.N."/>
            <person name="Haga S."/>
            <person name="Hayashi H."/>
            <person name="Hino K."/>
            <person name="Imai K.S."/>
            <person name="Inaba K."/>
            <person name="Kano S."/>
            <person name="Kobayashi K."/>
            <person name="Kobayashi M."/>
            <person name="Lee B.I."/>
            <person name="Makabe K.W."/>
            <person name="Manohar C."/>
            <person name="Matassi G."/>
            <person name="Medina M."/>
            <person name="Mochizuki Y."/>
            <person name="Mount S."/>
            <person name="Morishita T."/>
            <person name="Miura S."/>
            <person name="Nakayama A."/>
            <person name="Nishizaka S."/>
            <person name="Nomoto H."/>
            <person name="Ohta F."/>
            <person name="Oishi K."/>
            <person name="Rigoutsos I."/>
            <person name="Sano M."/>
            <person name="Sasaki A."/>
            <person name="Sasakura Y."/>
            <person name="Shoguchi E."/>
            <person name="Shin-i T."/>
            <person name="Spagnuolo A."/>
            <person name="Stainier D."/>
            <person name="Suzuki M.M."/>
            <person name="Tassy O."/>
            <person name="Takatori N."/>
            <person name="Tokuoka M."/>
            <person name="Yagi K."/>
            <person name="Yoshizaki F."/>
            <person name="Wada S."/>
            <person name="Zhang C."/>
            <person name="Hyatt P.D."/>
            <person name="Larimer F."/>
            <person name="Detter C."/>
            <person name="Doggett N."/>
            <person name="Glavina T."/>
            <person name="Hawkins T."/>
            <person name="Richardson P."/>
            <person name="Lucas S."/>
            <person name="Kohara Y."/>
            <person name="Levine M."/>
            <person name="Satoh N."/>
            <person name="Rokhsar D.S."/>
        </authorList>
    </citation>
    <scope>NUCLEOTIDE SEQUENCE [LARGE SCALE GENOMIC DNA]</scope>
</reference>
<name>H2XKC4_CIOIN</name>
<evidence type="ECO:0000313" key="1">
    <source>
        <dbReference type="Ensembl" id="ENSCINP00000030106.1"/>
    </source>
</evidence>
<dbReference type="AlphaFoldDB" id="H2XKC4"/>
<keyword evidence="2" id="KW-1185">Reference proteome</keyword>
<reference evidence="1" key="3">
    <citation type="submission" date="2025-08" db="UniProtKB">
        <authorList>
            <consortium name="Ensembl"/>
        </authorList>
    </citation>
    <scope>IDENTIFICATION</scope>
</reference>
<organism evidence="1 2">
    <name type="scientific">Ciona intestinalis</name>
    <name type="common">Transparent sea squirt</name>
    <name type="synonym">Ascidia intestinalis</name>
    <dbReference type="NCBI Taxonomy" id="7719"/>
    <lineage>
        <taxon>Eukaryota</taxon>
        <taxon>Metazoa</taxon>
        <taxon>Chordata</taxon>
        <taxon>Tunicata</taxon>
        <taxon>Ascidiacea</taxon>
        <taxon>Phlebobranchia</taxon>
        <taxon>Cionidae</taxon>
        <taxon>Ciona</taxon>
    </lineage>
</organism>
<dbReference type="HOGENOM" id="CLU_3263003_0_0_1"/>
<sequence>MIFVEYWYFCFIFRFLYCGERWIPLADKIKNTRPYYYQLQRS</sequence>
<dbReference type="Ensembl" id="ENSCINT00000032855.1">
    <property type="protein sequence ID" value="ENSCINP00000030106.1"/>
    <property type="gene ID" value="ENSCING00000017934.1"/>
</dbReference>
<protein>
    <submittedName>
        <fullName evidence="1">Uncharacterized protein</fullName>
    </submittedName>
</protein>
<dbReference type="InParanoid" id="H2XKC4"/>
<dbReference type="EMBL" id="EAAA01002281">
    <property type="status" value="NOT_ANNOTATED_CDS"/>
    <property type="molecule type" value="Genomic_DNA"/>
</dbReference>